<dbReference type="RefSeq" id="WP_203846753.1">
    <property type="nucleotide sequence ID" value="NZ_BAAAVW010000007.1"/>
</dbReference>
<dbReference type="Gene3D" id="3.40.50.1390">
    <property type="entry name" value="Resolvase, N-terminal catalytic domain"/>
    <property type="match status" value="1"/>
</dbReference>
<reference evidence="2" key="1">
    <citation type="submission" date="2021-01" db="EMBL/GenBank/DDBJ databases">
        <title>Whole genome shotgun sequence of Dactylosporangium siamense NBRC 106093.</title>
        <authorList>
            <person name="Komaki H."/>
            <person name="Tamura T."/>
        </authorList>
    </citation>
    <scope>NUCLEOTIDE SEQUENCE</scope>
    <source>
        <strain evidence="2">NBRC 106093</strain>
    </source>
</reference>
<dbReference type="PANTHER" id="PTHR30461">
    <property type="entry name" value="DNA-INVERTASE FROM LAMBDOID PROPHAGE"/>
    <property type="match status" value="1"/>
</dbReference>
<keyword evidence="3" id="KW-1185">Reference proteome</keyword>
<dbReference type="AlphaFoldDB" id="A0A919PJ96"/>
<dbReference type="Pfam" id="PF07508">
    <property type="entry name" value="Recombinase"/>
    <property type="match status" value="1"/>
</dbReference>
<dbReference type="InterPro" id="IPR050639">
    <property type="entry name" value="SSR_resolvase"/>
</dbReference>
<proteinExistence type="predicted"/>
<evidence type="ECO:0000313" key="2">
    <source>
        <dbReference type="EMBL" id="GIG44954.1"/>
    </source>
</evidence>
<dbReference type="PROSITE" id="PS51737">
    <property type="entry name" value="RECOMBINASE_DNA_BIND"/>
    <property type="match status" value="1"/>
</dbReference>
<dbReference type="EMBL" id="BONQ01000047">
    <property type="protein sequence ID" value="GIG44954.1"/>
    <property type="molecule type" value="Genomic_DNA"/>
</dbReference>
<dbReference type="SUPFAM" id="SSF53041">
    <property type="entry name" value="Resolvase-like"/>
    <property type="match status" value="1"/>
</dbReference>
<dbReference type="GO" id="GO:0003677">
    <property type="term" value="F:DNA binding"/>
    <property type="evidence" value="ECO:0007669"/>
    <property type="project" value="InterPro"/>
</dbReference>
<evidence type="ECO:0000259" key="1">
    <source>
        <dbReference type="PROSITE" id="PS51737"/>
    </source>
</evidence>
<dbReference type="Pfam" id="PF00239">
    <property type="entry name" value="Resolvase"/>
    <property type="match status" value="1"/>
</dbReference>
<organism evidence="2 3">
    <name type="scientific">Dactylosporangium siamense</name>
    <dbReference type="NCBI Taxonomy" id="685454"/>
    <lineage>
        <taxon>Bacteria</taxon>
        <taxon>Bacillati</taxon>
        <taxon>Actinomycetota</taxon>
        <taxon>Actinomycetes</taxon>
        <taxon>Micromonosporales</taxon>
        <taxon>Micromonosporaceae</taxon>
        <taxon>Dactylosporangium</taxon>
    </lineage>
</organism>
<accession>A0A919PJ96</accession>
<evidence type="ECO:0000313" key="3">
    <source>
        <dbReference type="Proteomes" id="UP000660611"/>
    </source>
</evidence>
<dbReference type="SMART" id="SM00857">
    <property type="entry name" value="Resolvase"/>
    <property type="match status" value="1"/>
</dbReference>
<sequence length="464" mass="52600">MADLALRSESDLLTHWVSQSRPVGRSRRRRPDELGVLRFAFYGRVSTADFQERESSQRWQRDVAEDLVDGHGRIVAEFFDADRSRRLPWRDRPQAALLLAAIADPDRSFDAVVVGEYERAFYGDQVLSFLPFLQHHGVQLWLPEAHGPIDPAEPAHRALLMLHGAQSKREVLRARSRALAAMRAQIRDEGRFLGGRPLYGYRLVDAGPHPNPMHAKWGRRLQQYDVDPATAPTVRRIFAERLRGRSVSRIAAMLNADGVPCPSQADPGRNRHRAGDGWALTTVRAILANVKYTGRQVWNRQPAHHTPAHLPGPFKTQRWAQTGEWVMSKQLAHPALVSEVDFIAAQEITALPAPACGGVRRYQLVGLLRCGLCHRRMDSCWSHGRPAYRCQHGHSSARPRGAARMRNLYVREDRMIVVLRSLLREEGNALEEQPVWMLARYLREHQLVVSCSETGCLIQAEFPN</sequence>
<dbReference type="GO" id="GO:0000150">
    <property type="term" value="F:DNA strand exchange activity"/>
    <property type="evidence" value="ECO:0007669"/>
    <property type="project" value="InterPro"/>
</dbReference>
<comment type="caution">
    <text evidence="2">The sequence shown here is derived from an EMBL/GenBank/DDBJ whole genome shotgun (WGS) entry which is preliminary data.</text>
</comment>
<dbReference type="Proteomes" id="UP000660611">
    <property type="component" value="Unassembled WGS sequence"/>
</dbReference>
<dbReference type="Gene3D" id="3.90.1750.20">
    <property type="entry name" value="Putative Large Serine Recombinase, Chain B, Domain 2"/>
    <property type="match status" value="1"/>
</dbReference>
<feature type="domain" description="Recombinase" evidence="1">
    <location>
        <begin position="198"/>
        <end position="355"/>
    </location>
</feature>
<dbReference type="InterPro" id="IPR011109">
    <property type="entry name" value="DNA_bind_recombinase_dom"/>
</dbReference>
<protein>
    <recommendedName>
        <fullName evidence="1">Recombinase domain-containing protein</fullName>
    </recommendedName>
</protein>
<name>A0A919PJ96_9ACTN</name>
<dbReference type="InterPro" id="IPR038109">
    <property type="entry name" value="DNA_bind_recomb_sf"/>
</dbReference>
<dbReference type="InterPro" id="IPR036162">
    <property type="entry name" value="Resolvase-like_N_sf"/>
</dbReference>
<dbReference type="InterPro" id="IPR006119">
    <property type="entry name" value="Resolv_N"/>
</dbReference>
<dbReference type="PANTHER" id="PTHR30461:SF23">
    <property type="entry name" value="DNA RECOMBINASE-RELATED"/>
    <property type="match status" value="1"/>
</dbReference>
<gene>
    <name evidence="2" type="ORF">Dsi01nite_029950</name>
</gene>